<gene>
    <name evidence="1" type="ORF">EVAR_37540_1</name>
</gene>
<protein>
    <submittedName>
        <fullName evidence="1">Uncharacterized protein</fullName>
    </submittedName>
</protein>
<comment type="caution">
    <text evidence="1">The sequence shown here is derived from an EMBL/GenBank/DDBJ whole genome shotgun (WGS) entry which is preliminary data.</text>
</comment>
<organism evidence="1 2">
    <name type="scientific">Eumeta variegata</name>
    <name type="common">Bagworm moth</name>
    <name type="synonym">Eumeta japonica</name>
    <dbReference type="NCBI Taxonomy" id="151549"/>
    <lineage>
        <taxon>Eukaryota</taxon>
        <taxon>Metazoa</taxon>
        <taxon>Ecdysozoa</taxon>
        <taxon>Arthropoda</taxon>
        <taxon>Hexapoda</taxon>
        <taxon>Insecta</taxon>
        <taxon>Pterygota</taxon>
        <taxon>Neoptera</taxon>
        <taxon>Endopterygota</taxon>
        <taxon>Lepidoptera</taxon>
        <taxon>Glossata</taxon>
        <taxon>Ditrysia</taxon>
        <taxon>Tineoidea</taxon>
        <taxon>Psychidae</taxon>
        <taxon>Oiketicinae</taxon>
        <taxon>Eumeta</taxon>
    </lineage>
</organism>
<dbReference type="EMBL" id="BGZK01000947">
    <property type="protein sequence ID" value="GBP66078.1"/>
    <property type="molecule type" value="Genomic_DNA"/>
</dbReference>
<reference evidence="1 2" key="1">
    <citation type="journal article" date="2019" name="Commun. Biol.">
        <title>The bagworm genome reveals a unique fibroin gene that provides high tensile strength.</title>
        <authorList>
            <person name="Kono N."/>
            <person name="Nakamura H."/>
            <person name="Ohtoshi R."/>
            <person name="Tomita M."/>
            <person name="Numata K."/>
            <person name="Arakawa K."/>
        </authorList>
    </citation>
    <scope>NUCLEOTIDE SEQUENCE [LARGE SCALE GENOMIC DNA]</scope>
</reference>
<evidence type="ECO:0000313" key="1">
    <source>
        <dbReference type="EMBL" id="GBP66078.1"/>
    </source>
</evidence>
<name>A0A4C1XRC9_EUMVA</name>
<sequence>MFYNVSASPRNANESKWFLASEKVELVTCRTHTPDLGFERITKNFYGPVCLRTKRDEDISGARTGAGARGGPCARRYSSRVVIAH</sequence>
<evidence type="ECO:0000313" key="2">
    <source>
        <dbReference type="Proteomes" id="UP000299102"/>
    </source>
</evidence>
<dbReference type="AlphaFoldDB" id="A0A4C1XRC9"/>
<proteinExistence type="predicted"/>
<keyword evidence="2" id="KW-1185">Reference proteome</keyword>
<dbReference type="Proteomes" id="UP000299102">
    <property type="component" value="Unassembled WGS sequence"/>
</dbReference>
<accession>A0A4C1XRC9</accession>